<accession>A0AA42QBD2</accession>
<gene>
    <name evidence="1" type="ORF">N5J11_15615</name>
</gene>
<keyword evidence="1" id="KW-0378">Hydrolase</keyword>
<dbReference type="Pfam" id="PF13365">
    <property type="entry name" value="Trypsin_2"/>
    <property type="match status" value="1"/>
</dbReference>
<dbReference type="AlphaFoldDB" id="A0AA42QBD2"/>
<dbReference type="InterPro" id="IPR009003">
    <property type="entry name" value="Peptidase_S1_PA"/>
</dbReference>
<name>A0AA42QBD2_ECTOL</name>
<dbReference type="EMBL" id="JAOCJE010000001">
    <property type="protein sequence ID" value="MDH1340627.1"/>
    <property type="molecule type" value="Genomic_DNA"/>
</dbReference>
<dbReference type="GO" id="GO:0008233">
    <property type="term" value="F:peptidase activity"/>
    <property type="evidence" value="ECO:0007669"/>
    <property type="project" value="UniProtKB-KW"/>
</dbReference>
<dbReference type="SUPFAM" id="SSF50494">
    <property type="entry name" value="Trypsin-like serine proteases"/>
    <property type="match status" value="1"/>
</dbReference>
<sequence>MHQRLADATFRIVAGNSSGSGFSYVSDRLVVTNHHVIEPHLISGAGITAVTEAGVALLARLVVYSPKDQADFAVLELQQALPSGRIVLQPASNPNTGRGARVLFSGFPHGIADLLVHEAVISAPLANHAFYIDGSVNGGNSGGPIVDAGTGELLGIVTQRRFMGGGSLEALAPQVAQLSSQCAAIANRGSVVIMGINFGDFAAMMAQGLSAVSQVIHANANSGIGIGFHMRYVNEELRNRGLMAAA</sequence>
<evidence type="ECO:0000313" key="1">
    <source>
        <dbReference type="EMBL" id="MDH1340627.1"/>
    </source>
</evidence>
<organism evidence="1 2">
    <name type="scientific">Ectopseudomonas oleovorans</name>
    <name type="common">Pseudomonas oleovorans</name>
    <dbReference type="NCBI Taxonomy" id="301"/>
    <lineage>
        <taxon>Bacteria</taxon>
        <taxon>Pseudomonadati</taxon>
        <taxon>Pseudomonadota</taxon>
        <taxon>Gammaproteobacteria</taxon>
        <taxon>Pseudomonadales</taxon>
        <taxon>Pseudomonadaceae</taxon>
        <taxon>Ectopseudomonas</taxon>
    </lineage>
</organism>
<keyword evidence="1" id="KW-0645">Protease</keyword>
<reference evidence="1" key="1">
    <citation type="submission" date="2022-09" db="EMBL/GenBank/DDBJ databases">
        <title>Intensive care unit water sources are persistently colonized with multi-drug resistant bacteria and are the site of extensive horizontal gene transfer of antibiotic resistance genes.</title>
        <authorList>
            <person name="Diorio-Toth L."/>
        </authorList>
    </citation>
    <scope>NUCLEOTIDE SEQUENCE</scope>
    <source>
        <strain evidence="1">GD03704</strain>
    </source>
</reference>
<dbReference type="GO" id="GO:0006508">
    <property type="term" value="P:proteolysis"/>
    <property type="evidence" value="ECO:0007669"/>
    <property type="project" value="UniProtKB-KW"/>
</dbReference>
<proteinExistence type="predicted"/>
<comment type="caution">
    <text evidence="1">The sequence shown here is derived from an EMBL/GenBank/DDBJ whole genome shotgun (WGS) entry which is preliminary data.</text>
</comment>
<dbReference type="InterPro" id="IPR043504">
    <property type="entry name" value="Peptidase_S1_PA_chymotrypsin"/>
</dbReference>
<evidence type="ECO:0000313" key="2">
    <source>
        <dbReference type="Proteomes" id="UP001161697"/>
    </source>
</evidence>
<dbReference type="Gene3D" id="2.40.10.10">
    <property type="entry name" value="Trypsin-like serine proteases"/>
    <property type="match status" value="2"/>
</dbReference>
<dbReference type="Proteomes" id="UP001161697">
    <property type="component" value="Unassembled WGS sequence"/>
</dbReference>
<dbReference type="RefSeq" id="WP_279534672.1">
    <property type="nucleotide sequence ID" value="NZ_CP104579.1"/>
</dbReference>
<protein>
    <submittedName>
        <fullName evidence="1">Serine protease</fullName>
    </submittedName>
</protein>